<organism evidence="2 3">
    <name type="scientific">Piloderma croceum (strain F 1598)</name>
    <dbReference type="NCBI Taxonomy" id="765440"/>
    <lineage>
        <taxon>Eukaryota</taxon>
        <taxon>Fungi</taxon>
        <taxon>Dikarya</taxon>
        <taxon>Basidiomycota</taxon>
        <taxon>Agaricomycotina</taxon>
        <taxon>Agaricomycetes</taxon>
        <taxon>Agaricomycetidae</taxon>
        <taxon>Atheliales</taxon>
        <taxon>Atheliaceae</taxon>
        <taxon>Piloderma</taxon>
    </lineage>
</organism>
<dbReference type="HOGENOM" id="CLU_1652824_0_0_1"/>
<sequence>MRQTQRAIYSDSNTQTNQPAHERIGAGNEGITDCFEEGVVIRVPSNQGAKIVASDNTRSTHAFTGAQIVVFDGASPDEIVSSTSIASNNDGVEHAFKGAVITTTANKSALHIASGNKDMKRCFGGIRIGVGVGPWVAGGTTIPTKQGGCPIVEETSKPPP</sequence>
<gene>
    <name evidence="2" type="ORF">PILCRDRAFT_130388</name>
</gene>
<dbReference type="InParanoid" id="A0A0C3BY42"/>
<evidence type="ECO:0000313" key="2">
    <source>
        <dbReference type="EMBL" id="KIM91468.1"/>
    </source>
</evidence>
<reference evidence="2 3" key="1">
    <citation type="submission" date="2014-04" db="EMBL/GenBank/DDBJ databases">
        <authorList>
            <consortium name="DOE Joint Genome Institute"/>
            <person name="Kuo A."/>
            <person name="Tarkka M."/>
            <person name="Buscot F."/>
            <person name="Kohler A."/>
            <person name="Nagy L.G."/>
            <person name="Floudas D."/>
            <person name="Copeland A."/>
            <person name="Barry K.W."/>
            <person name="Cichocki N."/>
            <person name="Veneault-Fourrey C."/>
            <person name="LaButti K."/>
            <person name="Lindquist E.A."/>
            <person name="Lipzen A."/>
            <person name="Lundell T."/>
            <person name="Morin E."/>
            <person name="Murat C."/>
            <person name="Sun H."/>
            <person name="Tunlid A."/>
            <person name="Henrissat B."/>
            <person name="Grigoriev I.V."/>
            <person name="Hibbett D.S."/>
            <person name="Martin F."/>
            <person name="Nordberg H.P."/>
            <person name="Cantor M.N."/>
            <person name="Hua S.X."/>
        </authorList>
    </citation>
    <scope>NUCLEOTIDE SEQUENCE [LARGE SCALE GENOMIC DNA]</scope>
    <source>
        <strain evidence="2 3">F 1598</strain>
    </source>
</reference>
<dbReference type="EMBL" id="KN832971">
    <property type="protein sequence ID" value="KIM91468.1"/>
    <property type="molecule type" value="Genomic_DNA"/>
</dbReference>
<dbReference type="Proteomes" id="UP000054166">
    <property type="component" value="Unassembled WGS sequence"/>
</dbReference>
<dbReference type="AlphaFoldDB" id="A0A0C3BY42"/>
<keyword evidence="3" id="KW-1185">Reference proteome</keyword>
<feature type="region of interest" description="Disordered" evidence="1">
    <location>
        <begin position="1"/>
        <end position="25"/>
    </location>
</feature>
<name>A0A0C3BY42_PILCF</name>
<accession>A0A0C3BY42</accession>
<feature type="compositionally biased region" description="Polar residues" evidence="1">
    <location>
        <begin position="1"/>
        <end position="19"/>
    </location>
</feature>
<evidence type="ECO:0000256" key="1">
    <source>
        <dbReference type="SAM" id="MobiDB-lite"/>
    </source>
</evidence>
<proteinExistence type="predicted"/>
<protein>
    <submittedName>
        <fullName evidence="2">Uncharacterized protein</fullName>
    </submittedName>
</protein>
<reference evidence="3" key="2">
    <citation type="submission" date="2015-01" db="EMBL/GenBank/DDBJ databases">
        <title>Evolutionary Origins and Diversification of the Mycorrhizal Mutualists.</title>
        <authorList>
            <consortium name="DOE Joint Genome Institute"/>
            <consortium name="Mycorrhizal Genomics Consortium"/>
            <person name="Kohler A."/>
            <person name="Kuo A."/>
            <person name="Nagy L.G."/>
            <person name="Floudas D."/>
            <person name="Copeland A."/>
            <person name="Barry K.W."/>
            <person name="Cichocki N."/>
            <person name="Veneault-Fourrey C."/>
            <person name="LaButti K."/>
            <person name="Lindquist E.A."/>
            <person name="Lipzen A."/>
            <person name="Lundell T."/>
            <person name="Morin E."/>
            <person name="Murat C."/>
            <person name="Riley R."/>
            <person name="Ohm R."/>
            <person name="Sun H."/>
            <person name="Tunlid A."/>
            <person name="Henrissat B."/>
            <person name="Grigoriev I.V."/>
            <person name="Hibbett D.S."/>
            <person name="Martin F."/>
        </authorList>
    </citation>
    <scope>NUCLEOTIDE SEQUENCE [LARGE SCALE GENOMIC DNA]</scope>
    <source>
        <strain evidence="3">F 1598</strain>
    </source>
</reference>
<evidence type="ECO:0000313" key="3">
    <source>
        <dbReference type="Proteomes" id="UP000054166"/>
    </source>
</evidence>